<gene>
    <name evidence="2" type="ORF">SNEC2469_LOCUS18746</name>
</gene>
<sequence>MEAGQPLKSSAPAWGKKRTKRYLETVWPRSYWNTGPVRFEPRCYRSSLPPRTGKSRRPARVRTAWEDDMKPKSEAGAVSARVGAATVVPLETDTQSESSSSKDSQEEVPLCHTKLPQWYSDIDCCNDEILLLKDKRRQEVYGKMEQLGSLKLIWAQTKGSESFRYADLL</sequence>
<proteinExistence type="predicted"/>
<reference evidence="2" key="1">
    <citation type="submission" date="2021-02" db="EMBL/GenBank/DDBJ databases">
        <authorList>
            <person name="Dougan E. K."/>
            <person name="Rhodes N."/>
            <person name="Thang M."/>
            <person name="Chan C."/>
        </authorList>
    </citation>
    <scope>NUCLEOTIDE SEQUENCE</scope>
</reference>
<dbReference type="AlphaFoldDB" id="A0A812W2E8"/>
<protein>
    <submittedName>
        <fullName evidence="2">Uncharacterized protein</fullName>
    </submittedName>
</protein>
<name>A0A812W2E8_9DINO</name>
<dbReference type="Proteomes" id="UP000601435">
    <property type="component" value="Unassembled WGS sequence"/>
</dbReference>
<accession>A0A812W2E8</accession>
<feature type="compositionally biased region" description="Basic and acidic residues" evidence="1">
    <location>
        <begin position="63"/>
        <end position="73"/>
    </location>
</feature>
<feature type="region of interest" description="Disordered" evidence="1">
    <location>
        <begin position="43"/>
        <end position="108"/>
    </location>
</feature>
<feature type="non-terminal residue" evidence="2">
    <location>
        <position position="169"/>
    </location>
</feature>
<dbReference type="EMBL" id="CAJNJA010031731">
    <property type="protein sequence ID" value="CAE7660230.1"/>
    <property type="molecule type" value="Genomic_DNA"/>
</dbReference>
<organism evidence="2 3">
    <name type="scientific">Symbiodinium necroappetens</name>
    <dbReference type="NCBI Taxonomy" id="1628268"/>
    <lineage>
        <taxon>Eukaryota</taxon>
        <taxon>Sar</taxon>
        <taxon>Alveolata</taxon>
        <taxon>Dinophyceae</taxon>
        <taxon>Suessiales</taxon>
        <taxon>Symbiodiniaceae</taxon>
        <taxon>Symbiodinium</taxon>
    </lineage>
</organism>
<keyword evidence="3" id="KW-1185">Reference proteome</keyword>
<evidence type="ECO:0000313" key="2">
    <source>
        <dbReference type="EMBL" id="CAE7660230.1"/>
    </source>
</evidence>
<feature type="compositionally biased region" description="Low complexity" evidence="1">
    <location>
        <begin position="91"/>
        <end position="102"/>
    </location>
</feature>
<evidence type="ECO:0000256" key="1">
    <source>
        <dbReference type="SAM" id="MobiDB-lite"/>
    </source>
</evidence>
<evidence type="ECO:0000313" key="3">
    <source>
        <dbReference type="Proteomes" id="UP000601435"/>
    </source>
</evidence>
<dbReference type="OrthoDB" id="10281388at2759"/>
<comment type="caution">
    <text evidence="2">The sequence shown here is derived from an EMBL/GenBank/DDBJ whole genome shotgun (WGS) entry which is preliminary data.</text>
</comment>